<dbReference type="AlphaFoldDB" id="A0A9W9JZ99"/>
<dbReference type="GeneID" id="81398001"/>
<dbReference type="RefSeq" id="XP_056509125.1">
    <property type="nucleotide sequence ID" value="XM_056658832.1"/>
</dbReference>
<protein>
    <submittedName>
        <fullName evidence="1">Uncharacterized protein</fullName>
    </submittedName>
</protein>
<accession>A0A9W9JZ99</accession>
<keyword evidence="2" id="KW-1185">Reference proteome</keyword>
<proteinExistence type="predicted"/>
<organism evidence="1 2">
    <name type="scientific">Penicillium alfredii</name>
    <dbReference type="NCBI Taxonomy" id="1506179"/>
    <lineage>
        <taxon>Eukaryota</taxon>
        <taxon>Fungi</taxon>
        <taxon>Dikarya</taxon>
        <taxon>Ascomycota</taxon>
        <taxon>Pezizomycotina</taxon>
        <taxon>Eurotiomycetes</taxon>
        <taxon>Eurotiomycetidae</taxon>
        <taxon>Eurotiales</taxon>
        <taxon>Aspergillaceae</taxon>
        <taxon>Penicillium</taxon>
    </lineage>
</organism>
<comment type="caution">
    <text evidence="1">The sequence shown here is derived from an EMBL/GenBank/DDBJ whole genome shotgun (WGS) entry which is preliminary data.</text>
</comment>
<name>A0A9W9JZ99_9EURO</name>
<reference evidence="1" key="2">
    <citation type="journal article" date="2023" name="IMA Fungus">
        <title>Comparative genomic study of the Penicillium genus elucidates a diverse pangenome and 15 lateral gene transfer events.</title>
        <authorList>
            <person name="Petersen C."/>
            <person name="Sorensen T."/>
            <person name="Nielsen M.R."/>
            <person name="Sondergaard T.E."/>
            <person name="Sorensen J.L."/>
            <person name="Fitzpatrick D.A."/>
            <person name="Frisvad J.C."/>
            <person name="Nielsen K.L."/>
        </authorList>
    </citation>
    <scope>NUCLEOTIDE SEQUENCE</scope>
    <source>
        <strain evidence="1">IBT 34128</strain>
    </source>
</reference>
<reference evidence="1" key="1">
    <citation type="submission" date="2022-11" db="EMBL/GenBank/DDBJ databases">
        <authorList>
            <person name="Petersen C."/>
        </authorList>
    </citation>
    <scope>NUCLEOTIDE SEQUENCE</scope>
    <source>
        <strain evidence="1">IBT 34128</strain>
    </source>
</reference>
<evidence type="ECO:0000313" key="2">
    <source>
        <dbReference type="Proteomes" id="UP001141434"/>
    </source>
</evidence>
<dbReference type="Proteomes" id="UP001141434">
    <property type="component" value="Unassembled WGS sequence"/>
</dbReference>
<dbReference type="EMBL" id="JAPMSZ010000010">
    <property type="protein sequence ID" value="KAJ5087000.1"/>
    <property type="molecule type" value="Genomic_DNA"/>
</dbReference>
<evidence type="ECO:0000313" key="1">
    <source>
        <dbReference type="EMBL" id="KAJ5087000.1"/>
    </source>
</evidence>
<dbReference type="OrthoDB" id="4350235at2759"/>
<gene>
    <name evidence="1" type="ORF">NUU61_008307</name>
</gene>
<sequence length="119" mass="13045">MSTPFSPGQFWVCSEMVGEDDGSVVIARVRLPRYPNTLLTTTDADEHYSALCEVSTILLFCSSSSKVSLGGGCATGFMLMRGLNQLLHLMPVVQREGRFLGQRFSEVLESGFEGLCLFL</sequence>